<name>A0A5J5CC38_9PERO</name>
<feature type="compositionally biased region" description="Basic residues" evidence="1">
    <location>
        <begin position="36"/>
        <end position="48"/>
    </location>
</feature>
<accession>A0A5J5CC38</accession>
<proteinExistence type="predicted"/>
<dbReference type="EMBL" id="VOFY01002557">
    <property type="protein sequence ID" value="KAA8577570.1"/>
    <property type="molecule type" value="Genomic_DNA"/>
</dbReference>
<feature type="compositionally biased region" description="Low complexity" evidence="1">
    <location>
        <begin position="16"/>
        <end position="33"/>
    </location>
</feature>
<reference evidence="2 3" key="1">
    <citation type="submission" date="2019-08" db="EMBL/GenBank/DDBJ databases">
        <title>A chromosome-level genome assembly, high-density linkage maps, and genome scans reveal the genomic architecture of hybrid incompatibilities underlying speciation via character displacement in darters (Percidae: Etheostominae).</title>
        <authorList>
            <person name="Moran R.L."/>
            <person name="Catchen J.M."/>
            <person name="Fuller R.C."/>
        </authorList>
    </citation>
    <scope>NUCLEOTIDE SEQUENCE [LARGE SCALE GENOMIC DNA]</scope>
    <source>
        <strain evidence="2">EspeVRDwgs_2016</strain>
        <tissue evidence="2">Muscle</tissue>
    </source>
</reference>
<dbReference type="AlphaFoldDB" id="A0A5J5CC38"/>
<evidence type="ECO:0000313" key="2">
    <source>
        <dbReference type="EMBL" id="KAA8577570.1"/>
    </source>
</evidence>
<sequence length="56" mass="6111">MDGGSDLLSPKKRLEPLSGDGSSDGDVLDLSPGTRLVKRPSQKKKRREKTVEEMGK</sequence>
<protein>
    <submittedName>
        <fullName evidence="2">Uncharacterized protein</fullName>
    </submittedName>
</protein>
<feature type="region of interest" description="Disordered" evidence="1">
    <location>
        <begin position="1"/>
        <end position="56"/>
    </location>
</feature>
<feature type="non-terminal residue" evidence="2">
    <location>
        <position position="56"/>
    </location>
</feature>
<organism evidence="2 3">
    <name type="scientific">Etheostoma spectabile</name>
    <name type="common">orangethroat darter</name>
    <dbReference type="NCBI Taxonomy" id="54343"/>
    <lineage>
        <taxon>Eukaryota</taxon>
        <taxon>Metazoa</taxon>
        <taxon>Chordata</taxon>
        <taxon>Craniata</taxon>
        <taxon>Vertebrata</taxon>
        <taxon>Euteleostomi</taxon>
        <taxon>Actinopterygii</taxon>
        <taxon>Neopterygii</taxon>
        <taxon>Teleostei</taxon>
        <taxon>Neoteleostei</taxon>
        <taxon>Acanthomorphata</taxon>
        <taxon>Eupercaria</taxon>
        <taxon>Perciformes</taxon>
        <taxon>Percoidei</taxon>
        <taxon>Percidae</taxon>
        <taxon>Etheostomatinae</taxon>
        <taxon>Etheostoma</taxon>
    </lineage>
</organism>
<evidence type="ECO:0000256" key="1">
    <source>
        <dbReference type="SAM" id="MobiDB-lite"/>
    </source>
</evidence>
<comment type="caution">
    <text evidence="2">The sequence shown here is derived from an EMBL/GenBank/DDBJ whole genome shotgun (WGS) entry which is preliminary data.</text>
</comment>
<gene>
    <name evidence="2" type="ORF">FQN60_000150</name>
</gene>
<evidence type="ECO:0000313" key="3">
    <source>
        <dbReference type="Proteomes" id="UP000327493"/>
    </source>
</evidence>
<keyword evidence="3" id="KW-1185">Reference proteome</keyword>
<dbReference type="Proteomes" id="UP000327493">
    <property type="component" value="Unassembled WGS sequence"/>
</dbReference>